<dbReference type="Proteomes" id="UP000053144">
    <property type="component" value="Chromosome 6"/>
</dbReference>
<sequence>MTRGFPEHWLYSGIFKRVELQKALGNHLAWKDRHHVVHYEGQGGPVQASSKPRPDVLALIGRASESLRPDIQHLLSHLNPNVNSSVYAASHPKLVQNPT</sequence>
<evidence type="ECO:0000313" key="7">
    <source>
        <dbReference type="Proteomes" id="UP000053144"/>
    </source>
</evidence>
<name>A0A0L9UTD2_PHAAN</name>
<dbReference type="AlphaFoldDB" id="A0A0L9UTD2"/>
<protein>
    <submittedName>
        <fullName evidence="6">Uncharacterized protein</fullName>
    </submittedName>
</protein>
<evidence type="ECO:0000313" key="6">
    <source>
        <dbReference type="EMBL" id="KOM45966.1"/>
    </source>
</evidence>
<dbReference type="PANTHER" id="PTHR12691:SF10">
    <property type="entry name" value="MEDIATOR OF RNA POLYMERASE II TRANSCRIPTION SUBUNIT 23"/>
    <property type="match status" value="1"/>
</dbReference>
<keyword evidence="4" id="KW-0804">Transcription</keyword>
<keyword evidence="3" id="KW-0805">Transcription regulation</keyword>
<dbReference type="InterPro" id="IPR021629">
    <property type="entry name" value="Mediator_Med23"/>
</dbReference>
<dbReference type="GO" id="GO:0006357">
    <property type="term" value="P:regulation of transcription by RNA polymerase II"/>
    <property type="evidence" value="ECO:0007669"/>
    <property type="project" value="TreeGrafter"/>
</dbReference>
<accession>A0A0L9UTD2</accession>
<evidence type="ECO:0000256" key="2">
    <source>
        <dbReference type="ARBA" id="ARBA00010222"/>
    </source>
</evidence>
<organism evidence="6 7">
    <name type="scientific">Phaseolus angularis</name>
    <name type="common">Azuki bean</name>
    <name type="synonym">Vigna angularis</name>
    <dbReference type="NCBI Taxonomy" id="3914"/>
    <lineage>
        <taxon>Eukaryota</taxon>
        <taxon>Viridiplantae</taxon>
        <taxon>Streptophyta</taxon>
        <taxon>Embryophyta</taxon>
        <taxon>Tracheophyta</taxon>
        <taxon>Spermatophyta</taxon>
        <taxon>Magnoliopsida</taxon>
        <taxon>eudicotyledons</taxon>
        <taxon>Gunneridae</taxon>
        <taxon>Pentapetalae</taxon>
        <taxon>rosids</taxon>
        <taxon>fabids</taxon>
        <taxon>Fabales</taxon>
        <taxon>Fabaceae</taxon>
        <taxon>Papilionoideae</taxon>
        <taxon>50 kb inversion clade</taxon>
        <taxon>NPAAA clade</taxon>
        <taxon>indigoferoid/millettioid clade</taxon>
        <taxon>Phaseoleae</taxon>
        <taxon>Vigna</taxon>
    </lineage>
</organism>
<dbReference type="Gramene" id="KOM45966">
    <property type="protein sequence ID" value="KOM45966"/>
    <property type="gene ID" value="LR48_Vigan06g127200"/>
</dbReference>
<comment type="similarity">
    <text evidence="2">Belongs to the Mediator complex subunit 23 family.</text>
</comment>
<dbReference type="GO" id="GO:0005667">
    <property type="term" value="C:transcription regulator complex"/>
    <property type="evidence" value="ECO:0007669"/>
    <property type="project" value="TreeGrafter"/>
</dbReference>
<dbReference type="PANTHER" id="PTHR12691">
    <property type="entry name" value="MEDIATOR OF RNA POLYMERASE II TRANSCRIPTION SUBUNIT 23"/>
    <property type="match status" value="1"/>
</dbReference>
<dbReference type="EMBL" id="CM003376">
    <property type="protein sequence ID" value="KOM45966.1"/>
    <property type="molecule type" value="Genomic_DNA"/>
</dbReference>
<keyword evidence="5" id="KW-0539">Nucleus</keyword>
<dbReference type="GO" id="GO:0016592">
    <property type="term" value="C:mediator complex"/>
    <property type="evidence" value="ECO:0007669"/>
    <property type="project" value="TreeGrafter"/>
</dbReference>
<evidence type="ECO:0000256" key="5">
    <source>
        <dbReference type="ARBA" id="ARBA00023242"/>
    </source>
</evidence>
<gene>
    <name evidence="6" type="ORF">LR48_Vigan06g127200</name>
</gene>
<dbReference type="GO" id="GO:0010628">
    <property type="term" value="P:positive regulation of gene expression"/>
    <property type="evidence" value="ECO:0007669"/>
    <property type="project" value="TreeGrafter"/>
</dbReference>
<proteinExistence type="inferred from homology"/>
<evidence type="ECO:0000256" key="1">
    <source>
        <dbReference type="ARBA" id="ARBA00004123"/>
    </source>
</evidence>
<evidence type="ECO:0000256" key="3">
    <source>
        <dbReference type="ARBA" id="ARBA00023015"/>
    </source>
</evidence>
<reference evidence="7" key="1">
    <citation type="journal article" date="2015" name="Proc. Natl. Acad. Sci. U.S.A.">
        <title>Genome sequencing of adzuki bean (Vigna angularis) provides insight into high starch and low fat accumulation and domestication.</title>
        <authorList>
            <person name="Yang K."/>
            <person name="Tian Z."/>
            <person name="Chen C."/>
            <person name="Luo L."/>
            <person name="Zhao B."/>
            <person name="Wang Z."/>
            <person name="Yu L."/>
            <person name="Li Y."/>
            <person name="Sun Y."/>
            <person name="Li W."/>
            <person name="Chen Y."/>
            <person name="Li Y."/>
            <person name="Zhang Y."/>
            <person name="Ai D."/>
            <person name="Zhao J."/>
            <person name="Shang C."/>
            <person name="Ma Y."/>
            <person name="Wu B."/>
            <person name="Wang M."/>
            <person name="Gao L."/>
            <person name="Sun D."/>
            <person name="Zhang P."/>
            <person name="Guo F."/>
            <person name="Wang W."/>
            <person name="Li Y."/>
            <person name="Wang J."/>
            <person name="Varshney R.K."/>
            <person name="Wang J."/>
            <person name="Ling H.Q."/>
            <person name="Wan P."/>
        </authorList>
    </citation>
    <scope>NUCLEOTIDE SEQUENCE</scope>
    <source>
        <strain evidence="7">cv. Jingnong 6</strain>
    </source>
</reference>
<comment type="subcellular location">
    <subcellularLocation>
        <location evidence="1">Nucleus</location>
    </subcellularLocation>
</comment>
<evidence type="ECO:0000256" key="4">
    <source>
        <dbReference type="ARBA" id="ARBA00023163"/>
    </source>
</evidence>
<dbReference type="STRING" id="3914.A0A0L9UTD2"/>